<dbReference type="PANTHER" id="PTHR42904">
    <property type="entry name" value="NUDIX HYDROLASE, NUDC SUBFAMILY"/>
    <property type="match status" value="1"/>
</dbReference>
<evidence type="ECO:0000256" key="4">
    <source>
        <dbReference type="ARBA" id="ARBA00022723"/>
    </source>
</evidence>
<name>H2XXQ7_CIOIN</name>
<comment type="similarity">
    <text evidence="3 13">Belongs to the Nudix hydrolase family.</text>
</comment>
<organism evidence="15 16">
    <name type="scientific">Ciona intestinalis</name>
    <name type="common">Transparent sea squirt</name>
    <name type="synonym">Ascidia intestinalis</name>
    <dbReference type="NCBI Taxonomy" id="7719"/>
    <lineage>
        <taxon>Eukaryota</taxon>
        <taxon>Metazoa</taxon>
        <taxon>Chordata</taxon>
        <taxon>Tunicata</taxon>
        <taxon>Ascidiacea</taxon>
        <taxon>Phlebobranchia</taxon>
        <taxon>Cionidae</taxon>
        <taxon>Ciona</taxon>
    </lineage>
</organism>
<evidence type="ECO:0000313" key="15">
    <source>
        <dbReference type="Ensembl" id="ENSCINP00000034441.1"/>
    </source>
</evidence>
<keyword evidence="4" id="KW-0479">Metal-binding</keyword>
<comment type="cofactor">
    <cofactor evidence="2">
        <name>Mg(2+)</name>
        <dbReference type="ChEBI" id="CHEBI:18420"/>
    </cofactor>
</comment>
<comment type="function">
    <text evidence="10">Acts as a decapping enzyme capable of hydrolyzing monomethylated capped RNAs (in vitro). Hydrolyzes monomethylated capped RNA after alpha and beta phosphates to form N(7)-methyl-GDP. Shows low activity towards unmethylated capped RNA.</text>
</comment>
<keyword evidence="7" id="KW-0464">Manganese</keyword>
<comment type="cofactor">
    <cofactor evidence="1">
        <name>Mn(2+)</name>
        <dbReference type="ChEBI" id="CHEBI:29035"/>
    </cofactor>
</comment>
<evidence type="ECO:0000256" key="5">
    <source>
        <dbReference type="ARBA" id="ARBA00022801"/>
    </source>
</evidence>
<dbReference type="InterPro" id="IPR020476">
    <property type="entry name" value="Nudix_hydrolase"/>
</dbReference>
<dbReference type="InterPro" id="IPR050241">
    <property type="entry name" value="NAD-cap_RNA_hydrolase_NudC"/>
</dbReference>
<evidence type="ECO:0000256" key="3">
    <source>
        <dbReference type="ARBA" id="ARBA00005582"/>
    </source>
</evidence>
<dbReference type="PROSITE" id="PS51462">
    <property type="entry name" value="NUDIX"/>
    <property type="match status" value="1"/>
</dbReference>
<evidence type="ECO:0000256" key="10">
    <source>
        <dbReference type="ARBA" id="ARBA00093415"/>
    </source>
</evidence>
<dbReference type="GO" id="GO:0035529">
    <property type="term" value="F:NADH pyrophosphatase activity"/>
    <property type="evidence" value="ECO:0000318"/>
    <property type="project" value="GO_Central"/>
</dbReference>
<dbReference type="InterPro" id="IPR033716">
    <property type="entry name" value="Nudt17_dom"/>
</dbReference>
<dbReference type="InterPro" id="IPR000086">
    <property type="entry name" value="NUDIX_hydrolase_dom"/>
</dbReference>
<dbReference type="GO" id="GO:0006742">
    <property type="term" value="P:NADP+ catabolic process"/>
    <property type="evidence" value="ECO:0000318"/>
    <property type="project" value="GO_Central"/>
</dbReference>
<evidence type="ECO:0000256" key="2">
    <source>
        <dbReference type="ARBA" id="ARBA00001946"/>
    </source>
</evidence>
<dbReference type="InParanoid" id="H2XXQ7"/>
<reference evidence="15" key="3">
    <citation type="submission" date="2025-08" db="UniProtKB">
        <authorList>
            <consortium name="Ensembl"/>
        </authorList>
    </citation>
    <scope>IDENTIFICATION</scope>
</reference>
<evidence type="ECO:0000313" key="16">
    <source>
        <dbReference type="Proteomes" id="UP000008144"/>
    </source>
</evidence>
<dbReference type="EC" id="3.6.1.62" evidence="8"/>
<evidence type="ECO:0000256" key="7">
    <source>
        <dbReference type="ARBA" id="ARBA00023211"/>
    </source>
</evidence>
<dbReference type="Pfam" id="PF00293">
    <property type="entry name" value="NUDIX"/>
    <property type="match status" value="1"/>
</dbReference>
<reference evidence="15" key="4">
    <citation type="submission" date="2025-09" db="UniProtKB">
        <authorList>
            <consortium name="Ensembl"/>
        </authorList>
    </citation>
    <scope>IDENTIFICATION</scope>
</reference>
<dbReference type="GO" id="GO:0005777">
    <property type="term" value="C:peroxisome"/>
    <property type="evidence" value="ECO:0000318"/>
    <property type="project" value="GO_Central"/>
</dbReference>
<dbReference type="GO" id="GO:0019677">
    <property type="term" value="P:NAD+ catabolic process"/>
    <property type="evidence" value="ECO:0000318"/>
    <property type="project" value="GO_Central"/>
</dbReference>
<dbReference type="PRINTS" id="PR00502">
    <property type="entry name" value="NUDIXFAMILY"/>
</dbReference>
<reference evidence="15" key="2">
    <citation type="journal article" date="2008" name="Genome Biol.">
        <title>Improved genome assembly and evidence-based global gene model set for the chordate Ciona intestinalis: new insight into intron and operon populations.</title>
        <authorList>
            <person name="Satou Y."/>
            <person name="Mineta K."/>
            <person name="Ogasawara M."/>
            <person name="Sasakura Y."/>
            <person name="Shoguchi E."/>
            <person name="Ueno K."/>
            <person name="Yamada L."/>
            <person name="Matsumoto J."/>
            <person name="Wasserscheid J."/>
            <person name="Dewar K."/>
            <person name="Wiley G.B."/>
            <person name="Macmil S.L."/>
            <person name="Roe B.A."/>
            <person name="Zeller R.W."/>
            <person name="Hastings K.E."/>
            <person name="Lemaire P."/>
            <person name="Lindquist E."/>
            <person name="Endo T."/>
            <person name="Hotta K."/>
            <person name="Inaba K."/>
        </authorList>
    </citation>
    <scope>NUCLEOTIDE SEQUENCE [LARGE SCALE GENOMIC DNA]</scope>
    <source>
        <strain evidence="15">wild type</strain>
    </source>
</reference>
<evidence type="ECO:0000256" key="8">
    <source>
        <dbReference type="ARBA" id="ARBA00026102"/>
    </source>
</evidence>
<sequence length="308" mass="34939">PVLLILSGMSGFRVKVYRNGSRLEFLPSLVDILQTDDPKGVVSDNEVKVDLCLKNERLLISCNTISKISSDYYRAVNLKRPSFCPFRCLPKNMASEIPQEIKCQGVDVGVALLLESMDHKVLLTRRSQHMRTFPGVWVPPGGHIDKNETLTDAVCRELKEETGVVVKDSSIDVLGLWESTYPPCLEWGLPKRHHIVIYMHCNHSEHSREINKNIKLQIEETDSCIWVSSSEISNTKSDTHKCNDHEIITCSQLVNGGTVEKQMVINHLLADFSKNKTESGNNERISTGTKYALKLWLDKVFSHQYLIY</sequence>
<evidence type="ECO:0000256" key="1">
    <source>
        <dbReference type="ARBA" id="ARBA00001936"/>
    </source>
</evidence>
<dbReference type="OMA" id="AKEEWNM"/>
<evidence type="ECO:0000259" key="14">
    <source>
        <dbReference type="PROSITE" id="PS51462"/>
    </source>
</evidence>
<comment type="catalytic activity">
    <reaction evidence="9">
        <text>a 5'-end (N(7)-methyl 5'-triphosphoguanosine)-ribonucleoside in mRNA + H2O = N(7)-methyl-GDP + a 5'-end phospho-ribonucleoside in mRNA + 2 H(+)</text>
        <dbReference type="Rhea" id="RHEA:67484"/>
        <dbReference type="Rhea" id="RHEA-COMP:15692"/>
        <dbReference type="Rhea" id="RHEA-COMP:17167"/>
        <dbReference type="ChEBI" id="CHEBI:15377"/>
        <dbReference type="ChEBI" id="CHEBI:15378"/>
        <dbReference type="ChEBI" id="CHEBI:63714"/>
        <dbReference type="ChEBI" id="CHEBI:138282"/>
        <dbReference type="ChEBI" id="CHEBI:156461"/>
        <dbReference type="EC" id="3.6.1.62"/>
    </reaction>
</comment>
<dbReference type="InterPro" id="IPR015797">
    <property type="entry name" value="NUDIX_hydrolase-like_dom_sf"/>
</dbReference>
<dbReference type="EMBL" id="EAAA01000929">
    <property type="status" value="NOT_ANNOTATED_CDS"/>
    <property type="molecule type" value="Genomic_DNA"/>
</dbReference>
<dbReference type="GO" id="GO:0046872">
    <property type="term" value="F:metal ion binding"/>
    <property type="evidence" value="ECO:0007669"/>
    <property type="project" value="UniProtKB-KW"/>
</dbReference>
<evidence type="ECO:0000256" key="9">
    <source>
        <dbReference type="ARBA" id="ARBA00093205"/>
    </source>
</evidence>
<feature type="domain" description="Nudix hydrolase" evidence="14">
    <location>
        <begin position="103"/>
        <end position="255"/>
    </location>
</feature>
<dbReference type="PROSITE" id="PS00893">
    <property type="entry name" value="NUDIX_BOX"/>
    <property type="match status" value="1"/>
</dbReference>
<proteinExistence type="inferred from homology"/>
<dbReference type="AlphaFoldDB" id="H2XXQ7"/>
<dbReference type="Gene3D" id="3.90.79.10">
    <property type="entry name" value="Nucleoside Triphosphate Pyrophosphohydrolase"/>
    <property type="match status" value="1"/>
</dbReference>
<keyword evidence="6" id="KW-0460">Magnesium</keyword>
<evidence type="ECO:0000256" key="6">
    <source>
        <dbReference type="ARBA" id="ARBA00022842"/>
    </source>
</evidence>
<dbReference type="InterPro" id="IPR020084">
    <property type="entry name" value="NUDIX_hydrolase_CS"/>
</dbReference>
<protein>
    <recommendedName>
        <fullName evidence="11">m7GpppN-mRNA hydrolase NUDT17</fullName>
        <ecNumber evidence="8">3.6.1.62</ecNumber>
    </recommendedName>
    <alternativeName>
        <fullName evidence="12">Nucleoside diphosphate-linked moiety X motif 17</fullName>
    </alternativeName>
</protein>
<keyword evidence="16" id="KW-1185">Reference proteome</keyword>
<evidence type="ECO:0000256" key="13">
    <source>
        <dbReference type="RuleBase" id="RU003476"/>
    </source>
</evidence>
<dbReference type="GO" id="GO:0140933">
    <property type="term" value="F:5'-(N(7)-methylguanosine 5'-triphospho)-[mRNA] hydrolase activity"/>
    <property type="evidence" value="ECO:0007669"/>
    <property type="project" value="UniProtKB-EC"/>
</dbReference>
<dbReference type="GeneTree" id="ENSGT00390000013847"/>
<dbReference type="STRING" id="7719.ENSCINP00000034441"/>
<keyword evidence="5 13" id="KW-0378">Hydrolase</keyword>
<dbReference type="PANTHER" id="PTHR42904:SF1">
    <property type="entry name" value="NUCLEOSIDE DIPHOSPHATE-LINKED MOIETY X MOTIF 17"/>
    <property type="match status" value="1"/>
</dbReference>
<dbReference type="Proteomes" id="UP000008144">
    <property type="component" value="Chromosome 12"/>
</dbReference>
<dbReference type="SUPFAM" id="SSF55811">
    <property type="entry name" value="Nudix"/>
    <property type="match status" value="1"/>
</dbReference>
<dbReference type="CDD" id="cd04694">
    <property type="entry name" value="NUDIX_Nudt17"/>
    <property type="match status" value="1"/>
</dbReference>
<accession>H2XXQ7</accession>
<dbReference type="Ensembl" id="ENSCINT00000034653.1">
    <property type="protein sequence ID" value="ENSCINP00000034441.1"/>
    <property type="gene ID" value="ENSCING00000018815.1"/>
</dbReference>
<reference evidence="16" key="1">
    <citation type="journal article" date="2002" name="Science">
        <title>The draft genome of Ciona intestinalis: insights into chordate and vertebrate origins.</title>
        <authorList>
            <person name="Dehal P."/>
            <person name="Satou Y."/>
            <person name="Campbell R.K."/>
            <person name="Chapman J."/>
            <person name="Degnan B."/>
            <person name="De Tomaso A."/>
            <person name="Davidson B."/>
            <person name="Di Gregorio A."/>
            <person name="Gelpke M."/>
            <person name="Goodstein D.M."/>
            <person name="Harafuji N."/>
            <person name="Hastings K.E."/>
            <person name="Ho I."/>
            <person name="Hotta K."/>
            <person name="Huang W."/>
            <person name="Kawashima T."/>
            <person name="Lemaire P."/>
            <person name="Martinez D."/>
            <person name="Meinertzhagen I.A."/>
            <person name="Necula S."/>
            <person name="Nonaka M."/>
            <person name="Putnam N."/>
            <person name="Rash S."/>
            <person name="Saiga H."/>
            <person name="Satake M."/>
            <person name="Terry A."/>
            <person name="Yamada L."/>
            <person name="Wang H.G."/>
            <person name="Awazu S."/>
            <person name="Azumi K."/>
            <person name="Boore J."/>
            <person name="Branno M."/>
            <person name="Chin-Bow S."/>
            <person name="DeSantis R."/>
            <person name="Doyle S."/>
            <person name="Francino P."/>
            <person name="Keys D.N."/>
            <person name="Haga S."/>
            <person name="Hayashi H."/>
            <person name="Hino K."/>
            <person name="Imai K.S."/>
            <person name="Inaba K."/>
            <person name="Kano S."/>
            <person name="Kobayashi K."/>
            <person name="Kobayashi M."/>
            <person name="Lee B.I."/>
            <person name="Makabe K.W."/>
            <person name="Manohar C."/>
            <person name="Matassi G."/>
            <person name="Medina M."/>
            <person name="Mochizuki Y."/>
            <person name="Mount S."/>
            <person name="Morishita T."/>
            <person name="Miura S."/>
            <person name="Nakayama A."/>
            <person name="Nishizaka S."/>
            <person name="Nomoto H."/>
            <person name="Ohta F."/>
            <person name="Oishi K."/>
            <person name="Rigoutsos I."/>
            <person name="Sano M."/>
            <person name="Sasaki A."/>
            <person name="Sasakura Y."/>
            <person name="Shoguchi E."/>
            <person name="Shin-i T."/>
            <person name="Spagnuolo A."/>
            <person name="Stainier D."/>
            <person name="Suzuki M.M."/>
            <person name="Tassy O."/>
            <person name="Takatori N."/>
            <person name="Tokuoka M."/>
            <person name="Yagi K."/>
            <person name="Yoshizaki F."/>
            <person name="Wada S."/>
            <person name="Zhang C."/>
            <person name="Hyatt P.D."/>
            <person name="Larimer F."/>
            <person name="Detter C."/>
            <person name="Doggett N."/>
            <person name="Glavina T."/>
            <person name="Hawkins T."/>
            <person name="Richardson P."/>
            <person name="Lucas S."/>
            <person name="Kohara Y."/>
            <person name="Levine M."/>
            <person name="Satoh N."/>
            <person name="Rokhsar D.S."/>
        </authorList>
    </citation>
    <scope>NUCLEOTIDE SEQUENCE [LARGE SCALE GENOMIC DNA]</scope>
</reference>
<evidence type="ECO:0000256" key="12">
    <source>
        <dbReference type="ARBA" id="ARBA00093663"/>
    </source>
</evidence>
<evidence type="ECO:0000256" key="11">
    <source>
        <dbReference type="ARBA" id="ARBA00093621"/>
    </source>
</evidence>